<name>A0A845LAG8_HELGE</name>
<dbReference type="Proteomes" id="UP000471031">
    <property type="component" value="Unassembled WGS sequence"/>
</dbReference>
<dbReference type="RefSeq" id="WP_161261768.1">
    <property type="nucleotide sequence ID" value="NZ_JAFBDC010000005.1"/>
</dbReference>
<sequence length="162" mass="17810">MPSVDGGMLRLGLPKGKRRWKWAAMALSFALLFSGCAAGQPAVKNSDVQERPSRMDPALAQDVKSAVKSIQGVDDSTAFVLGNDIAAGAKVTGFDRLRLKGIRSAIDRQIRETYKGYRVHVTTDKKLFKQIQQIEAQEKSPGDAPPEIEKNFRKILLDNDSP</sequence>
<evidence type="ECO:0000313" key="2">
    <source>
        <dbReference type="EMBL" id="MZP43208.1"/>
    </source>
</evidence>
<feature type="compositionally biased region" description="Basic and acidic residues" evidence="1">
    <location>
        <begin position="136"/>
        <end position="162"/>
    </location>
</feature>
<evidence type="ECO:0000313" key="3">
    <source>
        <dbReference type="Proteomes" id="UP000471031"/>
    </source>
</evidence>
<comment type="caution">
    <text evidence="2">The sequence shown here is derived from an EMBL/GenBank/DDBJ whole genome shotgun (WGS) entry which is preliminary data.</text>
</comment>
<dbReference type="InterPro" id="IPR019076">
    <property type="entry name" value="Spore_lipoprot_YhcN/YlaJ-like"/>
</dbReference>
<gene>
    <name evidence="2" type="ORF">GTO89_09175</name>
</gene>
<reference evidence="2 3" key="1">
    <citation type="submission" date="2020-01" db="EMBL/GenBank/DDBJ databases">
        <title>Whole genome sequence of Heliobacterium gestii DSM 11169.</title>
        <authorList>
            <person name="Kyndt J.A."/>
            <person name="Meyer T.E."/>
        </authorList>
    </citation>
    <scope>NUCLEOTIDE SEQUENCE [LARGE SCALE GENOMIC DNA]</scope>
    <source>
        <strain evidence="2 3">DSM 11169</strain>
    </source>
</reference>
<protein>
    <submittedName>
        <fullName evidence="2">Sporulation protein</fullName>
    </submittedName>
</protein>
<dbReference type="Pfam" id="PF09580">
    <property type="entry name" value="Spore_YhcN_YlaJ"/>
    <property type="match status" value="1"/>
</dbReference>
<feature type="region of interest" description="Disordered" evidence="1">
    <location>
        <begin position="134"/>
        <end position="162"/>
    </location>
</feature>
<dbReference type="EMBL" id="WXEX01000006">
    <property type="protein sequence ID" value="MZP43208.1"/>
    <property type="molecule type" value="Genomic_DNA"/>
</dbReference>
<organism evidence="2 3">
    <name type="scientific">Heliomicrobium gestii</name>
    <name type="common">Heliobacterium gestii</name>
    <dbReference type="NCBI Taxonomy" id="2699"/>
    <lineage>
        <taxon>Bacteria</taxon>
        <taxon>Bacillati</taxon>
        <taxon>Bacillota</taxon>
        <taxon>Clostridia</taxon>
        <taxon>Eubacteriales</taxon>
        <taxon>Heliobacteriaceae</taxon>
        <taxon>Heliomicrobium</taxon>
    </lineage>
</organism>
<proteinExistence type="predicted"/>
<evidence type="ECO:0000256" key="1">
    <source>
        <dbReference type="SAM" id="MobiDB-lite"/>
    </source>
</evidence>
<accession>A0A845LAG8</accession>
<dbReference type="OrthoDB" id="2885813at2"/>
<keyword evidence="3" id="KW-1185">Reference proteome</keyword>
<dbReference type="AlphaFoldDB" id="A0A845LAG8"/>